<protein>
    <submittedName>
        <fullName evidence="1">AlNc14C451G11725 protein</fullName>
    </submittedName>
</protein>
<dbReference type="AlphaFoldDB" id="F0WZY2"/>
<accession>F0WZY2</accession>
<reference evidence="1" key="2">
    <citation type="submission" date="2011-02" db="EMBL/GenBank/DDBJ databases">
        <authorList>
            <person name="MacLean D."/>
        </authorList>
    </citation>
    <scope>NUCLEOTIDE SEQUENCE</scope>
</reference>
<dbReference type="HOGENOM" id="CLU_2547311_0_0_1"/>
<gene>
    <name evidence="1" type="primary">AlNc14C451G11725</name>
    <name evidence="1" type="ORF">ALNC14_132070</name>
</gene>
<sequence>MNNQTHSCVIEYNFLEGFIDDRFEMATCTFRTRPLTHLLFANLTKRSYFSINENWHFVYLNFLTPTPSTQSTNQGRRCQVGLM</sequence>
<name>F0WZY2_9STRA</name>
<dbReference type="EMBL" id="FR824494">
    <property type="protein sequence ID" value="CCA27063.1"/>
    <property type="molecule type" value="Genomic_DNA"/>
</dbReference>
<evidence type="ECO:0000313" key="1">
    <source>
        <dbReference type="EMBL" id="CCA27063.1"/>
    </source>
</evidence>
<reference evidence="1" key="1">
    <citation type="journal article" date="2011" name="PLoS Biol.">
        <title>Gene gain and loss during evolution of obligate parasitism in the white rust pathogen of Arabidopsis thaliana.</title>
        <authorList>
            <person name="Kemen E."/>
            <person name="Gardiner A."/>
            <person name="Schultz-Larsen T."/>
            <person name="Kemen A.C."/>
            <person name="Balmuth A.L."/>
            <person name="Robert-Seilaniantz A."/>
            <person name="Bailey K."/>
            <person name="Holub E."/>
            <person name="Studholme D.J."/>
            <person name="Maclean D."/>
            <person name="Jones J.D."/>
        </authorList>
    </citation>
    <scope>NUCLEOTIDE SEQUENCE</scope>
</reference>
<proteinExistence type="predicted"/>
<organism evidence="1">
    <name type="scientific">Albugo laibachii Nc14</name>
    <dbReference type="NCBI Taxonomy" id="890382"/>
    <lineage>
        <taxon>Eukaryota</taxon>
        <taxon>Sar</taxon>
        <taxon>Stramenopiles</taxon>
        <taxon>Oomycota</taxon>
        <taxon>Peronosporomycetes</taxon>
        <taxon>Albuginales</taxon>
        <taxon>Albuginaceae</taxon>
        <taxon>Albugo</taxon>
    </lineage>
</organism>